<feature type="domain" description="Replication-associated protein ORF2/G2P" evidence="1">
    <location>
        <begin position="95"/>
        <end position="192"/>
    </location>
</feature>
<dbReference type="AlphaFoldDB" id="A0A0H5PWE8"/>
<evidence type="ECO:0000313" key="2">
    <source>
        <dbReference type="EMBL" id="CRY93898.1"/>
    </source>
</evidence>
<geneLocation type="plasmid" evidence="2">
    <name>pRGRH0096</name>
</geneLocation>
<reference evidence="2" key="2">
    <citation type="submission" date="2015-07" db="EMBL/GenBank/DDBJ databases">
        <title>Plasmids, circular viruses and viroids from rat gut.</title>
        <authorList>
            <person name="Jorgensen T.J."/>
            <person name="Hansen M.A."/>
            <person name="Xu Z."/>
            <person name="Tabak M.A."/>
            <person name="Sorensen S.J."/>
            <person name="Hansen L.H."/>
        </authorList>
    </citation>
    <scope>NUCLEOTIDE SEQUENCE</scope>
    <source>
        <plasmid evidence="2">pRGRH0096</plasmid>
    </source>
</reference>
<evidence type="ECO:0000259" key="1">
    <source>
        <dbReference type="Pfam" id="PF23343"/>
    </source>
</evidence>
<dbReference type="InterPro" id="IPR056906">
    <property type="entry name" value="ORF2/G2P_dom"/>
</dbReference>
<dbReference type="Pfam" id="PF23343">
    <property type="entry name" value="REP_ORF2-G2P"/>
    <property type="match status" value="1"/>
</dbReference>
<reference evidence="2" key="1">
    <citation type="submission" date="2015-06" db="EMBL/GenBank/DDBJ databases">
        <authorList>
            <person name="Joergensen T."/>
        </authorList>
    </citation>
    <scope>NUCLEOTIDE SEQUENCE</scope>
    <source>
        <plasmid evidence="2">pRGRH0096</plasmid>
    </source>
</reference>
<accession>A0A0H5PWE8</accession>
<keyword evidence="2" id="KW-0614">Plasmid</keyword>
<protein>
    <recommendedName>
        <fullName evidence="1">Replication-associated protein ORF2/G2P domain-containing protein</fullName>
    </recommendedName>
</protein>
<sequence>MKIERLEEPIKIDPHKIVRLTEMGNITEIMYSETRSRGGYITKLDNDHYVDNRTGEVLEFSHIENRSQDLANVAKSLKRLRDLLNANITDVTHCRWLTFTYAENMTDPQKLRYDNENCIKRLRKIFGDFEYITAAEPQGRGAWHLHSVFIFKEKAPYLPNEVVAQCWKKGFVTVKRLDDVDNVGAYLTAYLGDMELSEALESNCPINHIKGIKEVEYTDDNGIKQTKKYIKGARLYMYPPKFNIYRKSKGIIEPTVSLVSYEEAKEKASSAKLTFSKTVALEDEENDFKNTLQYEYYNSIRK</sequence>
<proteinExistence type="predicted"/>
<dbReference type="EMBL" id="LN852787">
    <property type="protein sequence ID" value="CRY93898.1"/>
    <property type="molecule type" value="Genomic_DNA"/>
</dbReference>
<name>A0A0H5PWE8_9ZZZZ</name>
<organism evidence="2">
    <name type="scientific">uncultured prokaryote</name>
    <dbReference type="NCBI Taxonomy" id="198431"/>
    <lineage>
        <taxon>unclassified sequences</taxon>
        <taxon>environmental samples</taxon>
    </lineage>
</organism>